<dbReference type="GO" id="GO:0016627">
    <property type="term" value="F:oxidoreductase activity, acting on the CH-CH group of donors"/>
    <property type="evidence" value="ECO:0007669"/>
    <property type="project" value="InterPro"/>
</dbReference>
<dbReference type="SUPFAM" id="SSF47203">
    <property type="entry name" value="Acyl-CoA dehydrogenase C-terminal domain-like"/>
    <property type="match status" value="1"/>
</dbReference>
<evidence type="ECO:0000259" key="2">
    <source>
        <dbReference type="Pfam" id="PF00441"/>
    </source>
</evidence>
<keyword evidence="1" id="KW-0285">Flavoprotein</keyword>
<evidence type="ECO:0000313" key="4">
    <source>
        <dbReference type="Proteomes" id="UP000377595"/>
    </source>
</evidence>
<dbReference type="Proteomes" id="UP000377595">
    <property type="component" value="Unassembled WGS sequence"/>
</dbReference>
<evidence type="ECO:0000313" key="3">
    <source>
        <dbReference type="EMBL" id="GES18641.1"/>
    </source>
</evidence>
<dbReference type="EMBL" id="BLAF01000008">
    <property type="protein sequence ID" value="GES18641.1"/>
    <property type="molecule type" value="Genomic_DNA"/>
</dbReference>
<name>A0A5M3XGA4_9ACTN</name>
<evidence type="ECO:0000256" key="1">
    <source>
        <dbReference type="ARBA" id="ARBA00022630"/>
    </source>
</evidence>
<dbReference type="InterPro" id="IPR036250">
    <property type="entry name" value="AcylCo_DH-like_C"/>
</dbReference>
<dbReference type="RefSeq" id="WP_344316744.1">
    <property type="nucleotide sequence ID" value="NZ_BAAAHM010000012.1"/>
</dbReference>
<organism evidence="3 4">
    <name type="scientific">Acrocarpospora pleiomorpha</name>
    <dbReference type="NCBI Taxonomy" id="90975"/>
    <lineage>
        <taxon>Bacteria</taxon>
        <taxon>Bacillati</taxon>
        <taxon>Actinomycetota</taxon>
        <taxon>Actinomycetes</taxon>
        <taxon>Streptosporangiales</taxon>
        <taxon>Streptosporangiaceae</taxon>
        <taxon>Acrocarpospora</taxon>
    </lineage>
</organism>
<sequence>MHGYSRGFVVERLYRDAPLSAVGEGANDVRRLVIARSLLSGAARVGW</sequence>
<gene>
    <name evidence="3" type="ORF">Aple_015360</name>
</gene>
<reference evidence="3 4" key="1">
    <citation type="submission" date="2019-10" db="EMBL/GenBank/DDBJ databases">
        <title>Whole genome shotgun sequence of Acrocarpospora pleiomorpha NBRC 16267.</title>
        <authorList>
            <person name="Ichikawa N."/>
            <person name="Kimura A."/>
            <person name="Kitahashi Y."/>
            <person name="Komaki H."/>
            <person name="Oguchi A."/>
        </authorList>
    </citation>
    <scope>NUCLEOTIDE SEQUENCE [LARGE SCALE GENOMIC DNA]</scope>
    <source>
        <strain evidence="3 4">NBRC 16267</strain>
    </source>
</reference>
<proteinExistence type="predicted"/>
<feature type="domain" description="Acyl-CoA dehydrogenase/oxidase C-terminal" evidence="2">
    <location>
        <begin position="2"/>
        <end position="39"/>
    </location>
</feature>
<dbReference type="Gene3D" id="1.20.140.10">
    <property type="entry name" value="Butyryl-CoA Dehydrogenase, subunit A, domain 3"/>
    <property type="match status" value="1"/>
</dbReference>
<dbReference type="InterPro" id="IPR009075">
    <property type="entry name" value="AcylCo_DH/oxidase_C"/>
</dbReference>
<keyword evidence="4" id="KW-1185">Reference proteome</keyword>
<protein>
    <recommendedName>
        <fullName evidence="2">Acyl-CoA dehydrogenase/oxidase C-terminal domain-containing protein</fullName>
    </recommendedName>
</protein>
<dbReference type="AlphaFoldDB" id="A0A5M3XGA4"/>
<comment type="caution">
    <text evidence="3">The sequence shown here is derived from an EMBL/GenBank/DDBJ whole genome shotgun (WGS) entry which is preliminary data.</text>
</comment>
<accession>A0A5M3XGA4</accession>
<dbReference type="Pfam" id="PF00441">
    <property type="entry name" value="Acyl-CoA_dh_1"/>
    <property type="match status" value="1"/>
</dbReference>